<evidence type="ECO:0000256" key="9">
    <source>
        <dbReference type="SAM" id="MobiDB-lite"/>
    </source>
</evidence>
<dbReference type="InterPro" id="IPR003691">
    <property type="entry name" value="FluC"/>
</dbReference>
<feature type="transmembrane region" description="Helical" evidence="10">
    <location>
        <begin position="590"/>
        <end position="610"/>
    </location>
</feature>
<evidence type="ECO:0000256" key="6">
    <source>
        <dbReference type="ARBA" id="ARBA00023136"/>
    </source>
</evidence>
<feature type="compositionally biased region" description="Pro residues" evidence="9">
    <location>
        <begin position="91"/>
        <end position="101"/>
    </location>
</feature>
<evidence type="ECO:0000256" key="10">
    <source>
        <dbReference type="SAM" id="Phobius"/>
    </source>
</evidence>
<dbReference type="Proteomes" id="UP000800035">
    <property type="component" value="Unassembled WGS sequence"/>
</dbReference>
<feature type="transmembrane region" description="Helical" evidence="10">
    <location>
        <begin position="486"/>
        <end position="506"/>
    </location>
</feature>
<feature type="region of interest" description="Disordered" evidence="9">
    <location>
        <begin position="83"/>
        <end position="214"/>
    </location>
</feature>
<keyword evidence="4 10" id="KW-0812">Transmembrane</keyword>
<dbReference type="PANTHER" id="PTHR28259">
    <property type="entry name" value="FLUORIDE EXPORT PROTEIN 1-RELATED"/>
    <property type="match status" value="1"/>
</dbReference>
<reference evidence="11" key="1">
    <citation type="journal article" date="2020" name="Stud. Mycol.">
        <title>101 Dothideomycetes genomes: a test case for predicting lifestyles and emergence of pathogens.</title>
        <authorList>
            <person name="Haridas S."/>
            <person name="Albert R."/>
            <person name="Binder M."/>
            <person name="Bloem J."/>
            <person name="Labutti K."/>
            <person name="Salamov A."/>
            <person name="Andreopoulos B."/>
            <person name="Baker S."/>
            <person name="Barry K."/>
            <person name="Bills G."/>
            <person name="Bluhm B."/>
            <person name="Cannon C."/>
            <person name="Castanera R."/>
            <person name="Culley D."/>
            <person name="Daum C."/>
            <person name="Ezra D."/>
            <person name="Gonzalez J."/>
            <person name="Henrissat B."/>
            <person name="Kuo A."/>
            <person name="Liang C."/>
            <person name="Lipzen A."/>
            <person name="Lutzoni F."/>
            <person name="Magnuson J."/>
            <person name="Mondo S."/>
            <person name="Nolan M."/>
            <person name="Ohm R."/>
            <person name="Pangilinan J."/>
            <person name="Park H.-J."/>
            <person name="Ramirez L."/>
            <person name="Alfaro M."/>
            <person name="Sun H."/>
            <person name="Tritt A."/>
            <person name="Yoshinaga Y."/>
            <person name="Zwiers L.-H."/>
            <person name="Turgeon B."/>
            <person name="Goodwin S."/>
            <person name="Spatafora J."/>
            <person name="Crous P."/>
            <person name="Grigoriev I."/>
        </authorList>
    </citation>
    <scope>NUCLEOTIDE SEQUENCE</scope>
    <source>
        <strain evidence="11">CBS 675.92</strain>
    </source>
</reference>
<dbReference type="AlphaFoldDB" id="A0A6A5U222"/>
<feature type="compositionally biased region" description="Low complexity" evidence="9">
    <location>
        <begin position="40"/>
        <end position="61"/>
    </location>
</feature>
<dbReference type="PANTHER" id="PTHR28259:SF1">
    <property type="entry name" value="FLUORIDE EXPORT PROTEIN 1-RELATED"/>
    <property type="match status" value="1"/>
</dbReference>
<evidence type="ECO:0000256" key="7">
    <source>
        <dbReference type="ARBA" id="ARBA00035120"/>
    </source>
</evidence>
<feature type="transmembrane region" description="Helical" evidence="10">
    <location>
        <begin position="245"/>
        <end position="265"/>
    </location>
</feature>
<protein>
    <recommendedName>
        <fullName evidence="13">Chromosome condensation protein-like protein</fullName>
    </recommendedName>
</protein>
<evidence type="ECO:0000256" key="1">
    <source>
        <dbReference type="ARBA" id="ARBA00002598"/>
    </source>
</evidence>
<evidence type="ECO:0000256" key="4">
    <source>
        <dbReference type="ARBA" id="ARBA00022692"/>
    </source>
</evidence>
<keyword evidence="6 10" id="KW-0472">Membrane</keyword>
<keyword evidence="12" id="KW-1185">Reference proteome</keyword>
<name>A0A6A5U222_9PLEO</name>
<evidence type="ECO:0000256" key="3">
    <source>
        <dbReference type="ARBA" id="ARBA00022475"/>
    </source>
</evidence>
<comment type="similarity">
    <text evidence="7">Belongs to the fluoride channel Fluc/FEX (TC 1.A.43) family.</text>
</comment>
<feature type="region of interest" description="Disordered" evidence="9">
    <location>
        <begin position="1"/>
        <end position="70"/>
    </location>
</feature>
<organism evidence="11 12">
    <name type="scientific">Byssothecium circinans</name>
    <dbReference type="NCBI Taxonomy" id="147558"/>
    <lineage>
        <taxon>Eukaryota</taxon>
        <taxon>Fungi</taxon>
        <taxon>Dikarya</taxon>
        <taxon>Ascomycota</taxon>
        <taxon>Pezizomycotina</taxon>
        <taxon>Dothideomycetes</taxon>
        <taxon>Pleosporomycetidae</taxon>
        <taxon>Pleosporales</taxon>
        <taxon>Massarineae</taxon>
        <taxon>Massarinaceae</taxon>
        <taxon>Byssothecium</taxon>
    </lineage>
</organism>
<gene>
    <name evidence="11" type="ORF">CC80DRAFT_443126</name>
</gene>
<evidence type="ECO:0008006" key="13">
    <source>
        <dbReference type="Google" id="ProtNLM"/>
    </source>
</evidence>
<feature type="compositionally biased region" description="Gly residues" evidence="9">
    <location>
        <begin position="117"/>
        <end position="128"/>
    </location>
</feature>
<comment type="function">
    <text evidence="1">Fluoride channel required for the rapid expulsion of cytoplasmic fluoride.</text>
</comment>
<sequence length="621" mass="67851">MDRFVTGEIMVDSDDGSTSRRESHYNQQRSSLPRSEHSARNPSRPQSRSLSRPQSRRTSTPIAPILTDVDDYILQDTGGLPYIPYEYDSPPSSPSPAPTVPRVPTRRQSLEKKRRPGSGGRSGTGSGHGSSRSTPRKGSRGRNIEEILQPDTWEELNEVDAPSPVKNPNERRMYQHSTLEEERTDSRNSKTQHSKRSFYPSQQHTGVNTGRLTPGSTLDITALPHIGDNQSIPAQSAHSGVLTELYAISYLIFFSILGTLARLGLQWLTFYPGAPITFSNLWANVAGTFVLGFLAEDRRLFRQEWGNSLYTPPRAPRSPQNDEEKAPEAINPAGKASHNKTKKTIPLYIGLATGFCGSFTSFSTFMRDTFLAFINDLPAPVYHPGTSINSSATLQRNDGYSFMAGLAVIILTLGTCHAALKLGAHIAVLLDAFTPTLPFRFTRRILDPIVVFLAWGSWLGAVFMAIWPPDGPHGPSSRGPWSNETWRGQAIFACVFASVGCILRFYISLLFNPLIPSFPLGTFAVNIFGTAVLGMAYDLQHVALGSSGVGGGRVVCQVLQGLMDGFCGALTTVSTWVLELEGLKRRCGVVYAGASVWVGVLVLVAVMGSVKWTVGWEEVAC</sequence>
<keyword evidence="3" id="KW-1003">Cell membrane</keyword>
<accession>A0A6A5U222</accession>
<feature type="non-terminal residue" evidence="11">
    <location>
        <position position="621"/>
    </location>
</feature>
<comment type="catalytic activity">
    <reaction evidence="8">
        <text>fluoride(in) = fluoride(out)</text>
        <dbReference type="Rhea" id="RHEA:76159"/>
        <dbReference type="ChEBI" id="CHEBI:17051"/>
    </reaction>
    <physiologicalReaction direction="left-to-right" evidence="8">
        <dbReference type="Rhea" id="RHEA:76160"/>
    </physiologicalReaction>
</comment>
<feature type="compositionally biased region" description="Basic and acidic residues" evidence="9">
    <location>
        <begin position="168"/>
        <end position="188"/>
    </location>
</feature>
<feature type="transmembrane region" description="Helical" evidence="10">
    <location>
        <begin position="345"/>
        <end position="366"/>
    </location>
</feature>
<keyword evidence="5 10" id="KW-1133">Transmembrane helix</keyword>
<evidence type="ECO:0000313" key="11">
    <source>
        <dbReference type="EMBL" id="KAF1957999.1"/>
    </source>
</evidence>
<feature type="transmembrane region" description="Helical" evidence="10">
    <location>
        <begin position="277"/>
        <end position="295"/>
    </location>
</feature>
<dbReference type="GO" id="GO:1903425">
    <property type="term" value="F:fluoride transmembrane transporter activity"/>
    <property type="evidence" value="ECO:0007669"/>
    <property type="project" value="TreeGrafter"/>
</dbReference>
<evidence type="ECO:0000256" key="2">
    <source>
        <dbReference type="ARBA" id="ARBA00004651"/>
    </source>
</evidence>
<feature type="transmembrane region" description="Helical" evidence="10">
    <location>
        <begin position="518"/>
        <end position="537"/>
    </location>
</feature>
<feature type="transmembrane region" description="Helical" evidence="10">
    <location>
        <begin position="445"/>
        <end position="466"/>
    </location>
</feature>
<feature type="region of interest" description="Disordered" evidence="9">
    <location>
        <begin position="311"/>
        <end position="338"/>
    </location>
</feature>
<feature type="compositionally biased region" description="Polar residues" evidence="9">
    <location>
        <begin position="199"/>
        <end position="214"/>
    </location>
</feature>
<feature type="transmembrane region" description="Helical" evidence="10">
    <location>
        <begin position="557"/>
        <end position="578"/>
    </location>
</feature>
<comment type="subcellular location">
    <subcellularLocation>
        <location evidence="2">Cell membrane</location>
        <topology evidence="2">Multi-pass membrane protein</topology>
    </subcellularLocation>
</comment>
<dbReference type="GO" id="GO:0005886">
    <property type="term" value="C:plasma membrane"/>
    <property type="evidence" value="ECO:0007669"/>
    <property type="project" value="UniProtKB-SubCell"/>
</dbReference>
<proteinExistence type="inferred from homology"/>
<feature type="transmembrane region" description="Helical" evidence="10">
    <location>
        <begin position="400"/>
        <end position="433"/>
    </location>
</feature>
<evidence type="ECO:0000256" key="8">
    <source>
        <dbReference type="ARBA" id="ARBA00035585"/>
    </source>
</evidence>
<evidence type="ECO:0000313" key="12">
    <source>
        <dbReference type="Proteomes" id="UP000800035"/>
    </source>
</evidence>
<evidence type="ECO:0000256" key="5">
    <source>
        <dbReference type="ARBA" id="ARBA00022989"/>
    </source>
</evidence>
<dbReference type="OrthoDB" id="409792at2759"/>
<dbReference type="EMBL" id="ML976988">
    <property type="protein sequence ID" value="KAF1957999.1"/>
    <property type="molecule type" value="Genomic_DNA"/>
</dbReference>
<dbReference type="Pfam" id="PF02537">
    <property type="entry name" value="CRCB"/>
    <property type="match status" value="2"/>
</dbReference>